<feature type="domain" description="Peptidase S9 prolyl oligopeptidase catalytic" evidence="6">
    <location>
        <begin position="373"/>
        <end position="477"/>
    </location>
</feature>
<dbReference type="GO" id="GO:0006508">
    <property type="term" value="P:proteolysis"/>
    <property type="evidence" value="ECO:0007669"/>
    <property type="project" value="InterPro"/>
</dbReference>
<dbReference type="InterPro" id="IPR001375">
    <property type="entry name" value="Peptidase_S9_cat"/>
</dbReference>
<dbReference type="RefSeq" id="XP_007399675.1">
    <property type="nucleotide sequence ID" value="XM_007399613.1"/>
</dbReference>
<protein>
    <recommendedName>
        <fullName evidence="4">Dipeptidyl-peptidase V</fullName>
    </recommendedName>
</protein>
<dbReference type="Pfam" id="PF00326">
    <property type="entry name" value="Peptidase_S9"/>
    <property type="match status" value="1"/>
</dbReference>
<dbReference type="AlphaFoldDB" id="K5WNK2"/>
<reference evidence="7 8" key="1">
    <citation type="journal article" date="2012" name="BMC Genomics">
        <title>Comparative genomics of the white-rot fungi, Phanerochaete carnosa and P. chrysosporium, to elucidate the genetic basis of the distinct wood types they colonize.</title>
        <authorList>
            <person name="Suzuki H."/>
            <person name="MacDonald J."/>
            <person name="Syed K."/>
            <person name="Salamov A."/>
            <person name="Hori C."/>
            <person name="Aerts A."/>
            <person name="Henrissat B."/>
            <person name="Wiebenga A."/>
            <person name="vanKuyk P.A."/>
            <person name="Barry K."/>
            <person name="Lindquist E."/>
            <person name="LaButti K."/>
            <person name="Lapidus A."/>
            <person name="Lucas S."/>
            <person name="Coutinho P."/>
            <person name="Gong Y."/>
            <person name="Samejima M."/>
            <person name="Mahadevan R."/>
            <person name="Abou-Zaid M."/>
            <person name="de Vries R.P."/>
            <person name="Igarashi K."/>
            <person name="Yadav J.S."/>
            <person name="Grigoriev I.V."/>
            <person name="Master E.R."/>
        </authorList>
    </citation>
    <scope>NUCLEOTIDE SEQUENCE [LARGE SCALE GENOMIC DNA]</scope>
    <source>
        <strain evidence="7 8">HHB-10118-sp</strain>
    </source>
</reference>
<dbReference type="OrthoDB" id="416344at2759"/>
<evidence type="ECO:0000256" key="2">
    <source>
        <dbReference type="ARBA" id="ARBA00022729"/>
    </source>
</evidence>
<evidence type="ECO:0000256" key="4">
    <source>
        <dbReference type="ARBA" id="ARBA00032829"/>
    </source>
</evidence>
<gene>
    <name evidence="7" type="ORF">PHACADRAFT_212500</name>
</gene>
<dbReference type="GeneID" id="18913239"/>
<evidence type="ECO:0000313" key="7">
    <source>
        <dbReference type="EMBL" id="EKM51882.1"/>
    </source>
</evidence>
<dbReference type="KEGG" id="pco:PHACADRAFT_212500"/>
<dbReference type="GO" id="GO:0004252">
    <property type="term" value="F:serine-type endopeptidase activity"/>
    <property type="evidence" value="ECO:0007669"/>
    <property type="project" value="TreeGrafter"/>
</dbReference>
<organism evidence="7 8">
    <name type="scientific">Phanerochaete carnosa (strain HHB-10118-sp)</name>
    <name type="common">White-rot fungus</name>
    <name type="synonym">Peniophora carnosa</name>
    <dbReference type="NCBI Taxonomy" id="650164"/>
    <lineage>
        <taxon>Eukaryota</taxon>
        <taxon>Fungi</taxon>
        <taxon>Dikarya</taxon>
        <taxon>Basidiomycota</taxon>
        <taxon>Agaricomycotina</taxon>
        <taxon>Agaricomycetes</taxon>
        <taxon>Polyporales</taxon>
        <taxon>Phanerochaetaceae</taxon>
        <taxon>Phanerochaete</taxon>
    </lineage>
</organism>
<feature type="region of interest" description="Disordered" evidence="5">
    <location>
        <begin position="1"/>
        <end position="27"/>
    </location>
</feature>
<dbReference type="EMBL" id="JH930476">
    <property type="protein sequence ID" value="EKM51882.1"/>
    <property type="molecule type" value="Genomic_DNA"/>
</dbReference>
<keyword evidence="2" id="KW-0732">Signal</keyword>
<keyword evidence="8" id="KW-1185">Reference proteome</keyword>
<keyword evidence="3" id="KW-0378">Hydrolase</keyword>
<dbReference type="HOGENOM" id="CLU_567539_0_0_1"/>
<evidence type="ECO:0000256" key="1">
    <source>
        <dbReference type="ARBA" id="ARBA00010040"/>
    </source>
</evidence>
<evidence type="ECO:0000259" key="6">
    <source>
        <dbReference type="Pfam" id="PF00326"/>
    </source>
</evidence>
<dbReference type="InterPro" id="IPR029058">
    <property type="entry name" value="AB_hydrolase_fold"/>
</dbReference>
<evidence type="ECO:0000256" key="5">
    <source>
        <dbReference type="SAM" id="MobiDB-lite"/>
    </source>
</evidence>
<dbReference type="SUPFAM" id="SSF53474">
    <property type="entry name" value="alpha/beta-Hydrolases"/>
    <property type="match status" value="1"/>
</dbReference>
<proteinExistence type="inferred from homology"/>
<evidence type="ECO:0000313" key="8">
    <source>
        <dbReference type="Proteomes" id="UP000008370"/>
    </source>
</evidence>
<evidence type="ECO:0000256" key="3">
    <source>
        <dbReference type="ARBA" id="ARBA00022801"/>
    </source>
</evidence>
<dbReference type="STRING" id="650164.K5WNK2"/>
<dbReference type="PANTHER" id="PTHR42776">
    <property type="entry name" value="SERINE PEPTIDASE S9 FAMILY MEMBER"/>
    <property type="match status" value="1"/>
</dbReference>
<comment type="similarity">
    <text evidence="1">Belongs to the peptidase S9C family.</text>
</comment>
<dbReference type="Proteomes" id="UP000008370">
    <property type="component" value="Unassembled WGS sequence"/>
</dbReference>
<accession>K5WNK2</accession>
<sequence>MASRILTAGPGAVLAHRPRQAHQAGDSRCELRRRPLHRITQQAFARRQEVSDHNVAGNAQADSVGQESQVDLHRAHRVVGLASGSPARQRRRCVLAGHAYYRPRLDEGEGKDKVKALYGWSVKFEAESSGATVLSTPESPVLIGKFPTASASNFRFSGKSNFLVFSDNVFPDGDLRTVKKQDEEWENRGDTAFVYDETFERHWDEWVGPKRSTLFSVTLSKGKDGKWALGEKFVNLLNGTKHHTPVEPFGGTDDFDVSSTHVIIYIVDIEGKSKPQELTPGKQVSRATRQPGPSSIGEFNKDIKVEQLTKFTADALKGKTLNAGEDFYFDGVEHKIHGWIVKPPGFKAGEKKYSVILLIHGEPQGAWEDRWLTSWNPQVFAQQGYFTVAINPTGSTTFGQELTGAIRENWGSKPFDDLRKGWKYVLDNFPEVDPDRAVATGASWGGYAINWIQGHPEFGFNFKALFCHDGVFDARYDGYVG</sequence>
<feature type="region of interest" description="Disordered" evidence="5">
    <location>
        <begin position="275"/>
        <end position="299"/>
    </location>
</feature>
<name>K5WNK2_PHACS</name>
<dbReference type="Gene3D" id="3.40.50.1820">
    <property type="entry name" value="alpha/beta hydrolase"/>
    <property type="match status" value="1"/>
</dbReference>
<dbReference type="InParanoid" id="K5WNK2"/>
<dbReference type="FunCoup" id="K5WNK2">
    <property type="interactions" value="21"/>
</dbReference>
<dbReference type="PANTHER" id="PTHR42776:SF13">
    <property type="entry name" value="DIPEPTIDYL-PEPTIDASE 5"/>
    <property type="match status" value="1"/>
</dbReference>